<evidence type="ECO:0000313" key="2">
    <source>
        <dbReference type="Proteomes" id="UP000295560"/>
    </source>
</evidence>
<sequence>MAVRGRPALMAGLMGAAVVGPALASVGLSAVGDRIEILRPQADGVAAFLVRTPHDPTFALDAADAERAHASTLVLDYPDVRPAERPGGSDAITTAAFERQLAMLAQAGFGPGGAPLEIRFPRATTGVWRYAEPVLSRYGLTATTTSAREPGAPSGYLLNGRELAALHLGSGWAVSDTPLPRPSGPAVNRVAVGPGDDERSLFGRIVAGLPAPAPAESGPMLPGSWTPTAGNALRTSDEGLRLRTATPGGSTSRLWAGRAGAWSDYAVSLTWSLSRTATGAVVLRDGSTEPLRVVLGQGAVRVVDVRERTLAVLGIDGRGRHALDARLAGDRLEITVDGAHAVVPVARPDSGGALALRVDGAPGTELLVRRLQVT</sequence>
<protein>
    <submittedName>
        <fullName evidence="1">Uncharacterized protein</fullName>
    </submittedName>
</protein>
<comment type="caution">
    <text evidence="1">The sequence shown here is derived from an EMBL/GenBank/DDBJ whole genome shotgun (WGS) entry which is preliminary data.</text>
</comment>
<reference evidence="1 2" key="1">
    <citation type="submission" date="2019-03" db="EMBL/GenBank/DDBJ databases">
        <title>Sequencing the genomes of 1000 actinobacteria strains.</title>
        <authorList>
            <person name="Klenk H.-P."/>
        </authorList>
    </citation>
    <scope>NUCLEOTIDE SEQUENCE [LARGE SCALE GENOMIC DNA]</scope>
    <source>
        <strain evidence="1 2">DSM 44969</strain>
    </source>
</reference>
<gene>
    <name evidence="1" type="ORF">EV378_4877</name>
</gene>
<organism evidence="1 2">
    <name type="scientific">Pseudonocardia endophytica</name>
    <dbReference type="NCBI Taxonomy" id="401976"/>
    <lineage>
        <taxon>Bacteria</taxon>
        <taxon>Bacillati</taxon>
        <taxon>Actinomycetota</taxon>
        <taxon>Actinomycetes</taxon>
        <taxon>Pseudonocardiales</taxon>
        <taxon>Pseudonocardiaceae</taxon>
        <taxon>Pseudonocardia</taxon>
    </lineage>
</organism>
<name>A0A4R1HIW6_PSEEN</name>
<evidence type="ECO:0000313" key="1">
    <source>
        <dbReference type="EMBL" id="TCK20911.1"/>
    </source>
</evidence>
<keyword evidence="2" id="KW-1185">Reference proteome</keyword>
<dbReference type="Proteomes" id="UP000295560">
    <property type="component" value="Unassembled WGS sequence"/>
</dbReference>
<dbReference type="AlphaFoldDB" id="A0A4R1HIW6"/>
<proteinExistence type="predicted"/>
<dbReference type="EMBL" id="SMFZ01000002">
    <property type="protein sequence ID" value="TCK20911.1"/>
    <property type="molecule type" value="Genomic_DNA"/>
</dbReference>
<accession>A0A4R1HIW6</accession>